<evidence type="ECO:0000256" key="12">
    <source>
        <dbReference type="HAMAP-Rule" id="MF_00015"/>
    </source>
</evidence>
<evidence type="ECO:0000256" key="7">
    <source>
        <dbReference type="ARBA" id="ARBA00023015"/>
    </source>
</evidence>
<dbReference type="Pfam" id="PF01726">
    <property type="entry name" value="LexA_DNA_bind"/>
    <property type="match status" value="1"/>
</dbReference>
<dbReference type="SUPFAM" id="SSF46785">
    <property type="entry name" value="Winged helix' DNA-binding domain"/>
    <property type="match status" value="1"/>
</dbReference>
<organism evidence="16 17">
    <name type="scientific">Alkalispirochaeta americana</name>
    <dbReference type="NCBI Taxonomy" id="159291"/>
    <lineage>
        <taxon>Bacteria</taxon>
        <taxon>Pseudomonadati</taxon>
        <taxon>Spirochaetota</taxon>
        <taxon>Spirochaetia</taxon>
        <taxon>Spirochaetales</taxon>
        <taxon>Spirochaetaceae</taxon>
        <taxon>Alkalispirochaeta</taxon>
    </lineage>
</organism>
<dbReference type="GO" id="GO:0006281">
    <property type="term" value="P:DNA repair"/>
    <property type="evidence" value="ECO:0007669"/>
    <property type="project" value="UniProtKB-UniRule"/>
</dbReference>
<gene>
    <name evidence="12" type="primary">lexA</name>
    <name evidence="16" type="ORF">SAMN05920897_11171</name>
</gene>
<keyword evidence="2 12" id="KW-0678">Repressor</keyword>
<evidence type="ECO:0000259" key="14">
    <source>
        <dbReference type="Pfam" id="PF00717"/>
    </source>
</evidence>
<dbReference type="Gene3D" id="1.10.10.10">
    <property type="entry name" value="Winged helix-like DNA-binding domain superfamily/Winged helix DNA-binding domain"/>
    <property type="match status" value="1"/>
</dbReference>
<dbReference type="InterPro" id="IPR039418">
    <property type="entry name" value="LexA-like"/>
</dbReference>
<evidence type="ECO:0000256" key="6">
    <source>
        <dbReference type="ARBA" id="ARBA00022813"/>
    </source>
</evidence>
<dbReference type="AlphaFoldDB" id="A0A1N6U276"/>
<keyword evidence="11 12" id="KW-0742">SOS response</keyword>
<keyword evidence="4 12" id="KW-0227">DNA damage</keyword>
<comment type="caution">
    <text evidence="12">Lacks conserved residue(s) required for the propagation of feature annotation.</text>
</comment>
<evidence type="ECO:0000256" key="11">
    <source>
        <dbReference type="ARBA" id="ARBA00023236"/>
    </source>
</evidence>
<dbReference type="OrthoDB" id="9802364at2"/>
<evidence type="ECO:0000256" key="10">
    <source>
        <dbReference type="ARBA" id="ARBA00023204"/>
    </source>
</evidence>
<dbReference type="GO" id="GO:0009432">
    <property type="term" value="P:SOS response"/>
    <property type="evidence" value="ECO:0007669"/>
    <property type="project" value="UniProtKB-UniRule"/>
</dbReference>
<evidence type="ECO:0000313" key="16">
    <source>
        <dbReference type="EMBL" id="SIQ59436.1"/>
    </source>
</evidence>
<comment type="similarity">
    <text evidence="1 12 13">Belongs to the peptidase S24 family.</text>
</comment>
<dbReference type="InterPro" id="IPR036390">
    <property type="entry name" value="WH_DNA-bd_sf"/>
</dbReference>
<keyword evidence="9 12" id="KW-0804">Transcription</keyword>
<keyword evidence="8 12" id="KW-0238">DNA-binding</keyword>
<keyword evidence="3 12" id="KW-0235">DNA replication</keyword>
<evidence type="ECO:0000256" key="8">
    <source>
        <dbReference type="ARBA" id="ARBA00023125"/>
    </source>
</evidence>
<dbReference type="Pfam" id="PF00717">
    <property type="entry name" value="Peptidase_S24"/>
    <property type="match status" value="1"/>
</dbReference>
<dbReference type="GO" id="GO:0004252">
    <property type="term" value="F:serine-type endopeptidase activity"/>
    <property type="evidence" value="ECO:0007669"/>
    <property type="project" value="UniProtKB-UniRule"/>
</dbReference>
<dbReference type="HAMAP" id="MF_00015">
    <property type="entry name" value="LexA"/>
    <property type="match status" value="1"/>
</dbReference>
<dbReference type="SUPFAM" id="SSF51306">
    <property type="entry name" value="LexA/Signal peptidase"/>
    <property type="match status" value="1"/>
</dbReference>
<dbReference type="PRINTS" id="PR00726">
    <property type="entry name" value="LEXASERPTASE"/>
</dbReference>
<dbReference type="EC" id="3.4.21.88" evidence="12"/>
<protein>
    <recommendedName>
        <fullName evidence="12">LexA repressor</fullName>
        <ecNumber evidence="12">3.4.21.88</ecNumber>
    </recommendedName>
</protein>
<accession>A0A1N6U276</accession>
<dbReference type="GO" id="GO:0003677">
    <property type="term" value="F:DNA binding"/>
    <property type="evidence" value="ECO:0007669"/>
    <property type="project" value="UniProtKB-UniRule"/>
</dbReference>
<evidence type="ECO:0000256" key="13">
    <source>
        <dbReference type="RuleBase" id="RU003991"/>
    </source>
</evidence>
<dbReference type="Proteomes" id="UP000186400">
    <property type="component" value="Unassembled WGS sequence"/>
</dbReference>
<dbReference type="InterPro" id="IPR015927">
    <property type="entry name" value="Peptidase_S24_S26A/B/C"/>
</dbReference>
<comment type="function">
    <text evidence="12">Represses a number of genes involved in the response to DNA damage (SOS response), including recA and lexA. In the presence of single-stranded DNA, RecA interacts with LexA causing an autocatalytic cleavage which disrupts the DNA-binding part of LexA, leading to derepression of the SOS regulon and eventually DNA repair.</text>
</comment>
<comment type="catalytic activity">
    <reaction evidence="12">
        <text>Hydrolysis of Ala-|-Gly bond in repressor LexA.</text>
        <dbReference type="EC" id="3.4.21.88"/>
    </reaction>
</comment>
<dbReference type="InterPro" id="IPR036388">
    <property type="entry name" value="WH-like_DNA-bd_sf"/>
</dbReference>
<keyword evidence="17" id="KW-1185">Reference proteome</keyword>
<keyword evidence="6 12" id="KW-0068">Autocatalytic cleavage</keyword>
<reference evidence="16 17" key="1">
    <citation type="submission" date="2017-01" db="EMBL/GenBank/DDBJ databases">
        <authorList>
            <person name="Mah S.A."/>
            <person name="Swanson W.J."/>
            <person name="Moy G.W."/>
            <person name="Vacquier V.D."/>
        </authorList>
    </citation>
    <scope>NUCLEOTIDE SEQUENCE [LARGE SCALE GENOMIC DNA]</scope>
    <source>
        <strain evidence="16 17">ASpG1</strain>
    </source>
</reference>
<dbReference type="InterPro" id="IPR006197">
    <property type="entry name" value="Peptidase_S24_LexA"/>
</dbReference>
<comment type="subunit">
    <text evidence="12">Homodimer.</text>
</comment>
<feature type="domain" description="LexA repressor DNA-binding" evidence="15">
    <location>
        <begin position="1"/>
        <end position="64"/>
    </location>
</feature>
<dbReference type="CDD" id="cd06529">
    <property type="entry name" value="S24_LexA-like"/>
    <property type="match status" value="1"/>
</dbReference>
<sequence length="203" mass="22541">MKSITPRQQEVFEAIQDFIREKKYPPAIRDLSEHFGISVKAAHGHVKALERKSMIRCNAHRSRAIEILHHEDPVGDEPAPRKVPIIGTVAAGAPVLSEEHYDGTIDVPESLLRDQDYFALRVRGDSMAGAGILEGDIAVIVSTPVAENGQIVVALVDEAVTLKRFYREQSRVQLKAENPAYAPIYTREVRILGTLAHLLRSYG</sequence>
<evidence type="ECO:0000256" key="9">
    <source>
        <dbReference type="ARBA" id="ARBA00023163"/>
    </source>
</evidence>
<evidence type="ECO:0000313" key="17">
    <source>
        <dbReference type="Proteomes" id="UP000186400"/>
    </source>
</evidence>
<evidence type="ECO:0000256" key="3">
    <source>
        <dbReference type="ARBA" id="ARBA00022705"/>
    </source>
</evidence>
<keyword evidence="5 12" id="KW-0378">Hydrolase</keyword>
<dbReference type="InterPro" id="IPR050077">
    <property type="entry name" value="LexA_repressor"/>
</dbReference>
<dbReference type="GO" id="GO:0006508">
    <property type="term" value="P:proteolysis"/>
    <property type="evidence" value="ECO:0007669"/>
    <property type="project" value="InterPro"/>
</dbReference>
<feature type="site" description="Cleavage; by autolysis" evidence="12">
    <location>
        <begin position="91"/>
        <end position="92"/>
    </location>
</feature>
<dbReference type="InterPro" id="IPR036286">
    <property type="entry name" value="LexA/Signal_pep-like_sf"/>
</dbReference>
<keyword evidence="10 12" id="KW-0234">DNA repair</keyword>
<dbReference type="InterPro" id="IPR006199">
    <property type="entry name" value="LexA_DNA-bd_dom"/>
</dbReference>
<dbReference type="RefSeq" id="WP_076489041.1">
    <property type="nucleotide sequence ID" value="NZ_FTMS01000011.1"/>
</dbReference>
<dbReference type="PANTHER" id="PTHR33516:SF2">
    <property type="entry name" value="LEXA REPRESSOR-RELATED"/>
    <property type="match status" value="1"/>
</dbReference>
<dbReference type="GO" id="GO:0006260">
    <property type="term" value="P:DNA replication"/>
    <property type="evidence" value="ECO:0007669"/>
    <property type="project" value="UniProtKB-UniRule"/>
</dbReference>
<evidence type="ECO:0000256" key="5">
    <source>
        <dbReference type="ARBA" id="ARBA00022801"/>
    </source>
</evidence>
<dbReference type="GO" id="GO:0045892">
    <property type="term" value="P:negative regulation of DNA-templated transcription"/>
    <property type="evidence" value="ECO:0007669"/>
    <property type="project" value="UniProtKB-UniRule"/>
</dbReference>
<feature type="domain" description="Peptidase S24/S26A/S26B/S26C" evidence="14">
    <location>
        <begin position="84"/>
        <end position="194"/>
    </location>
</feature>
<name>A0A1N6U276_9SPIO</name>
<dbReference type="Gene3D" id="2.10.109.10">
    <property type="entry name" value="Umud Fragment, subunit A"/>
    <property type="match status" value="1"/>
</dbReference>
<evidence type="ECO:0000256" key="2">
    <source>
        <dbReference type="ARBA" id="ARBA00022491"/>
    </source>
</evidence>
<feature type="active site" description="For autocatalytic cleavage activity" evidence="12">
    <location>
        <position position="126"/>
    </location>
</feature>
<feature type="active site" description="For autocatalytic cleavage activity" evidence="12">
    <location>
        <position position="163"/>
    </location>
</feature>
<dbReference type="InterPro" id="IPR006200">
    <property type="entry name" value="LexA"/>
</dbReference>
<evidence type="ECO:0000256" key="1">
    <source>
        <dbReference type="ARBA" id="ARBA00007484"/>
    </source>
</evidence>
<dbReference type="FunFam" id="2.10.109.10:FF:000001">
    <property type="entry name" value="LexA repressor"/>
    <property type="match status" value="1"/>
</dbReference>
<dbReference type="PANTHER" id="PTHR33516">
    <property type="entry name" value="LEXA REPRESSOR"/>
    <property type="match status" value="1"/>
</dbReference>
<evidence type="ECO:0000256" key="4">
    <source>
        <dbReference type="ARBA" id="ARBA00022763"/>
    </source>
</evidence>
<dbReference type="NCBIfam" id="TIGR00498">
    <property type="entry name" value="lexA"/>
    <property type="match status" value="1"/>
</dbReference>
<dbReference type="STRING" id="159291.SAMN05920897_11171"/>
<evidence type="ECO:0000259" key="15">
    <source>
        <dbReference type="Pfam" id="PF01726"/>
    </source>
</evidence>
<keyword evidence="7 12" id="KW-0805">Transcription regulation</keyword>
<dbReference type="EMBL" id="FTMS01000011">
    <property type="protein sequence ID" value="SIQ59436.1"/>
    <property type="molecule type" value="Genomic_DNA"/>
</dbReference>
<proteinExistence type="inferred from homology"/>